<comment type="caution">
    <text evidence="3">The sequence shown here is derived from an EMBL/GenBank/DDBJ whole genome shotgun (WGS) entry which is preliminary data.</text>
</comment>
<evidence type="ECO:0000259" key="2">
    <source>
        <dbReference type="PROSITE" id="PS50966"/>
    </source>
</evidence>
<accession>A0A937W0M4</accession>
<evidence type="ECO:0000313" key="3">
    <source>
        <dbReference type="EMBL" id="MBM3223565.1"/>
    </source>
</evidence>
<sequence length="226" mass="24882">MVAVKEITWEEAMSPDFGNPARIAWREAVAEIAAKAHDKLPECNGRVDSAVTMVLAGDVELLPDGTARVASQSNGQTVYHVVNGHCDCRDYEKAPHHFCKHRLSAAIARRAQELVKARVDAATPVSQPTQPPAPTTPLPEAPASVNVHLELAGRQVQLTLRDSDEGRLLARLEAVLQRFPLVVKPTDTPAQREGWCSKHGVQMRQNHKDGRSWWSHKTADGWCKGK</sequence>
<organism evidence="3 4">
    <name type="scientific">Tectimicrobiota bacterium</name>
    <dbReference type="NCBI Taxonomy" id="2528274"/>
    <lineage>
        <taxon>Bacteria</taxon>
        <taxon>Pseudomonadati</taxon>
        <taxon>Nitrospinota/Tectimicrobiota group</taxon>
        <taxon>Candidatus Tectimicrobiota</taxon>
    </lineage>
</organism>
<dbReference type="GO" id="GO:0008270">
    <property type="term" value="F:zinc ion binding"/>
    <property type="evidence" value="ECO:0007669"/>
    <property type="project" value="UniProtKB-KW"/>
</dbReference>
<keyword evidence="1" id="KW-0862">Zinc</keyword>
<dbReference type="InterPro" id="IPR007527">
    <property type="entry name" value="Znf_SWIM"/>
</dbReference>
<name>A0A937W0M4_UNCTE</name>
<keyword evidence="1" id="KW-0863">Zinc-finger</keyword>
<evidence type="ECO:0000313" key="4">
    <source>
        <dbReference type="Proteomes" id="UP000712673"/>
    </source>
</evidence>
<dbReference type="PROSITE" id="PS50966">
    <property type="entry name" value="ZF_SWIM"/>
    <property type="match status" value="1"/>
</dbReference>
<reference evidence="3" key="1">
    <citation type="submission" date="2019-03" db="EMBL/GenBank/DDBJ databases">
        <title>Lake Tanganyika Metagenome-Assembled Genomes (MAGs).</title>
        <authorList>
            <person name="Tran P."/>
        </authorList>
    </citation>
    <scope>NUCLEOTIDE SEQUENCE</scope>
    <source>
        <strain evidence="3">K_DeepCast_65m_m2_066</strain>
    </source>
</reference>
<feature type="domain" description="SWIM-type" evidence="2">
    <location>
        <begin position="67"/>
        <end position="110"/>
    </location>
</feature>
<evidence type="ECO:0000256" key="1">
    <source>
        <dbReference type="PROSITE-ProRule" id="PRU00325"/>
    </source>
</evidence>
<protein>
    <recommendedName>
        <fullName evidence="2">SWIM-type domain-containing protein</fullName>
    </recommendedName>
</protein>
<dbReference type="EMBL" id="VGLS01000162">
    <property type="protein sequence ID" value="MBM3223565.1"/>
    <property type="molecule type" value="Genomic_DNA"/>
</dbReference>
<keyword evidence="1" id="KW-0479">Metal-binding</keyword>
<gene>
    <name evidence="3" type="ORF">FJZ47_07170</name>
</gene>
<proteinExistence type="predicted"/>
<dbReference type="AlphaFoldDB" id="A0A937W0M4"/>
<dbReference type="Proteomes" id="UP000712673">
    <property type="component" value="Unassembled WGS sequence"/>
</dbReference>